<comment type="caution">
    <text evidence="2">The sequence shown here is derived from an EMBL/GenBank/DDBJ whole genome shotgun (WGS) entry which is preliminary data.</text>
</comment>
<name>A0ABW0QDI1_9BURK</name>
<reference evidence="3" key="1">
    <citation type="journal article" date="2019" name="Int. J. Syst. Evol. Microbiol.">
        <title>The Global Catalogue of Microorganisms (GCM) 10K type strain sequencing project: providing services to taxonomists for standard genome sequencing and annotation.</title>
        <authorList>
            <consortium name="The Broad Institute Genomics Platform"/>
            <consortium name="The Broad Institute Genome Sequencing Center for Infectious Disease"/>
            <person name="Wu L."/>
            <person name="Ma J."/>
        </authorList>
    </citation>
    <scope>NUCLEOTIDE SEQUENCE [LARGE SCALE GENOMIC DNA]</scope>
    <source>
        <strain evidence="3">CGMCC 4.7277</strain>
    </source>
</reference>
<evidence type="ECO:0000313" key="2">
    <source>
        <dbReference type="EMBL" id="MFC5522611.1"/>
    </source>
</evidence>
<evidence type="ECO:0000313" key="3">
    <source>
        <dbReference type="Proteomes" id="UP001596084"/>
    </source>
</evidence>
<proteinExistence type="predicted"/>
<evidence type="ECO:0000256" key="1">
    <source>
        <dbReference type="SAM" id="Phobius"/>
    </source>
</evidence>
<organism evidence="2 3">
    <name type="scientific">Polaromonas jejuensis</name>
    <dbReference type="NCBI Taxonomy" id="457502"/>
    <lineage>
        <taxon>Bacteria</taxon>
        <taxon>Pseudomonadati</taxon>
        <taxon>Pseudomonadota</taxon>
        <taxon>Betaproteobacteria</taxon>
        <taxon>Burkholderiales</taxon>
        <taxon>Comamonadaceae</taxon>
        <taxon>Polaromonas</taxon>
    </lineage>
</organism>
<keyword evidence="1" id="KW-1133">Transmembrane helix</keyword>
<keyword evidence="3" id="KW-1185">Reference proteome</keyword>
<gene>
    <name evidence="2" type="ORF">ACFPP7_17105</name>
</gene>
<keyword evidence="1" id="KW-0812">Transmembrane</keyword>
<sequence length="145" mass="15944">MPPTPPENPSTPTGKESKSDPLDRFLVLFFALLMGLPLILFLFWVGSYWWQSEVISSRPIGNFIRMSGPGGLRSRVVIETDTGSYPLLWAPVISKGTPLLLELRGTGERFVCDLPHTLCIKTTPDEFTQSAQPLNPAGPSHPAKP</sequence>
<keyword evidence="1" id="KW-0472">Membrane</keyword>
<feature type="transmembrane region" description="Helical" evidence="1">
    <location>
        <begin position="25"/>
        <end position="50"/>
    </location>
</feature>
<protein>
    <submittedName>
        <fullName evidence="2">Uncharacterized protein</fullName>
    </submittedName>
</protein>
<accession>A0ABW0QDI1</accession>
<dbReference type="Proteomes" id="UP001596084">
    <property type="component" value="Unassembled WGS sequence"/>
</dbReference>
<dbReference type="EMBL" id="JBHSMX010000052">
    <property type="protein sequence ID" value="MFC5522611.1"/>
    <property type="molecule type" value="Genomic_DNA"/>
</dbReference>